<dbReference type="InterPro" id="IPR011051">
    <property type="entry name" value="RmlC_Cupin_sf"/>
</dbReference>
<name>A0ABY2D2P0_9GAMM</name>
<dbReference type="SUPFAM" id="SSF51182">
    <property type="entry name" value="RmlC-like cupins"/>
    <property type="match status" value="1"/>
</dbReference>
<dbReference type="InterPro" id="IPR047233">
    <property type="entry name" value="UAH_cupin"/>
</dbReference>
<accession>A0ABY2D2P0</accession>
<feature type="non-terminal residue" evidence="5">
    <location>
        <position position="93"/>
    </location>
</feature>
<organism evidence="5 6">
    <name type="scientific">Halomonas marinisediminis</name>
    <dbReference type="NCBI Taxonomy" id="2546095"/>
    <lineage>
        <taxon>Bacteria</taxon>
        <taxon>Pseudomonadati</taxon>
        <taxon>Pseudomonadota</taxon>
        <taxon>Gammaproteobacteria</taxon>
        <taxon>Oceanospirillales</taxon>
        <taxon>Halomonadaceae</taxon>
        <taxon>Halomonas</taxon>
    </lineage>
</organism>
<evidence type="ECO:0000256" key="2">
    <source>
        <dbReference type="ARBA" id="ARBA00022631"/>
    </source>
</evidence>
<dbReference type="EMBL" id="SLTR01000366">
    <property type="protein sequence ID" value="TDA86513.1"/>
    <property type="molecule type" value="Genomic_DNA"/>
</dbReference>
<dbReference type="PANTHER" id="PTHR21221:SF1">
    <property type="entry name" value="UREIDOGLYCOLATE LYASE"/>
    <property type="match status" value="1"/>
</dbReference>
<comment type="caution">
    <text evidence="5">The sequence shown here is derived from an EMBL/GenBank/DDBJ whole genome shotgun (WGS) entry which is preliminary data.</text>
</comment>
<comment type="subunit">
    <text evidence="1">Homodimer.</text>
</comment>
<evidence type="ECO:0000256" key="3">
    <source>
        <dbReference type="ARBA" id="ARBA00023239"/>
    </source>
</evidence>
<keyword evidence="3 5" id="KW-0456">Lyase</keyword>
<dbReference type="PANTHER" id="PTHR21221">
    <property type="entry name" value="UREIDOGLYCOLATE HYDROLASE"/>
    <property type="match status" value="1"/>
</dbReference>
<dbReference type="InterPro" id="IPR007247">
    <property type="entry name" value="Ureidogly_lyase"/>
</dbReference>
<sequence>ESDGAPIISLFRSTPLAQPISLRIMERHPLGSQAFYPLSPRPYLVVVAPPGDFDADKVKAFLAQPGQGVNYHKGVWHHFCLALEDVSDFLVID</sequence>
<keyword evidence="2" id="KW-0659">Purine metabolism</keyword>
<dbReference type="GO" id="GO:0004848">
    <property type="term" value="F:ureidoglycolate hydrolase activity"/>
    <property type="evidence" value="ECO:0007669"/>
    <property type="project" value="UniProtKB-EC"/>
</dbReference>
<gene>
    <name evidence="5" type="ORF">E0702_17025</name>
</gene>
<protein>
    <submittedName>
        <fullName evidence="5">Ureidoglycolate lyase</fullName>
        <ecNumber evidence="5">3.5.1.116</ecNumber>
    </submittedName>
</protein>
<evidence type="ECO:0000256" key="1">
    <source>
        <dbReference type="ARBA" id="ARBA00011738"/>
    </source>
</evidence>
<dbReference type="RefSeq" id="WP_205742035.1">
    <property type="nucleotide sequence ID" value="NZ_SLTR01000366.1"/>
</dbReference>
<feature type="non-terminal residue" evidence="5">
    <location>
        <position position="1"/>
    </location>
</feature>
<reference evidence="5 6" key="1">
    <citation type="submission" date="2019-03" db="EMBL/GenBank/DDBJ databases">
        <title>Halomonas marinisediminis sp. nov., a moderately halophilic bacterium isolated from the Bohai Gulf.</title>
        <authorList>
            <person name="Ji X."/>
        </authorList>
    </citation>
    <scope>NUCLEOTIDE SEQUENCE [LARGE SCALE GENOMIC DNA]</scope>
    <source>
        <strain evidence="5 6">204</strain>
    </source>
</reference>
<dbReference type="Proteomes" id="UP000294823">
    <property type="component" value="Unassembled WGS sequence"/>
</dbReference>
<comment type="catalytic activity">
    <reaction evidence="4">
        <text>(S)-ureidoglycolate = urea + glyoxylate</text>
        <dbReference type="Rhea" id="RHEA:11304"/>
        <dbReference type="ChEBI" id="CHEBI:16199"/>
        <dbReference type="ChEBI" id="CHEBI:36655"/>
        <dbReference type="ChEBI" id="CHEBI:57296"/>
        <dbReference type="EC" id="4.3.2.3"/>
    </reaction>
</comment>
<dbReference type="GO" id="GO:0016829">
    <property type="term" value="F:lyase activity"/>
    <property type="evidence" value="ECO:0007669"/>
    <property type="project" value="UniProtKB-KW"/>
</dbReference>
<dbReference type="CDD" id="cd20298">
    <property type="entry name" value="cupin_UAH"/>
    <property type="match status" value="1"/>
</dbReference>
<evidence type="ECO:0000313" key="6">
    <source>
        <dbReference type="Proteomes" id="UP000294823"/>
    </source>
</evidence>
<dbReference type="EC" id="3.5.1.116" evidence="5"/>
<keyword evidence="5" id="KW-0378">Hydrolase</keyword>
<evidence type="ECO:0000256" key="4">
    <source>
        <dbReference type="ARBA" id="ARBA00047684"/>
    </source>
</evidence>
<evidence type="ECO:0000313" key="5">
    <source>
        <dbReference type="EMBL" id="TDA86513.1"/>
    </source>
</evidence>
<dbReference type="InterPro" id="IPR024060">
    <property type="entry name" value="Ureidoglycolate_lyase_dom_sf"/>
</dbReference>
<keyword evidence="6" id="KW-1185">Reference proteome</keyword>
<dbReference type="Gene3D" id="2.60.120.480">
    <property type="entry name" value="Ureidoglycolate hydrolase"/>
    <property type="match status" value="1"/>
</dbReference>
<dbReference type="Pfam" id="PF04115">
    <property type="entry name" value="Ureidogly_lyase"/>
    <property type="match status" value="1"/>
</dbReference>
<proteinExistence type="predicted"/>